<keyword evidence="4" id="KW-1185">Reference proteome</keyword>
<proteinExistence type="predicted"/>
<protein>
    <submittedName>
        <fullName evidence="3">Uncharacterized protein</fullName>
    </submittedName>
</protein>
<evidence type="ECO:0000313" key="4">
    <source>
        <dbReference type="Proteomes" id="UP001642520"/>
    </source>
</evidence>
<organism evidence="3 4">
    <name type="scientific">Xylocopa violacea</name>
    <name type="common">Violet carpenter bee</name>
    <name type="synonym">Apis violacea</name>
    <dbReference type="NCBI Taxonomy" id="135666"/>
    <lineage>
        <taxon>Eukaryota</taxon>
        <taxon>Metazoa</taxon>
        <taxon>Ecdysozoa</taxon>
        <taxon>Arthropoda</taxon>
        <taxon>Hexapoda</taxon>
        <taxon>Insecta</taxon>
        <taxon>Pterygota</taxon>
        <taxon>Neoptera</taxon>
        <taxon>Endopterygota</taxon>
        <taxon>Hymenoptera</taxon>
        <taxon>Apocrita</taxon>
        <taxon>Aculeata</taxon>
        <taxon>Apoidea</taxon>
        <taxon>Anthophila</taxon>
        <taxon>Apidae</taxon>
        <taxon>Xylocopa</taxon>
        <taxon>Xylocopa</taxon>
    </lineage>
</organism>
<feature type="region of interest" description="Disordered" evidence="1">
    <location>
        <begin position="143"/>
        <end position="166"/>
    </location>
</feature>
<evidence type="ECO:0000256" key="1">
    <source>
        <dbReference type="SAM" id="MobiDB-lite"/>
    </source>
</evidence>
<name>A0ABP1NRX6_XYLVO</name>
<accession>A0ABP1NRX6</accession>
<gene>
    <name evidence="3" type="ORF">XYLVIOL_LOCUS6295</name>
</gene>
<evidence type="ECO:0000313" key="3">
    <source>
        <dbReference type="EMBL" id="CAL7943790.1"/>
    </source>
</evidence>
<feature type="signal peptide" evidence="2">
    <location>
        <begin position="1"/>
        <end position="22"/>
    </location>
</feature>
<comment type="caution">
    <text evidence="3">The sequence shown here is derived from an EMBL/GenBank/DDBJ whole genome shotgun (WGS) entry which is preliminary data.</text>
</comment>
<feature type="compositionally biased region" description="Basic and acidic residues" evidence="1">
    <location>
        <begin position="143"/>
        <end position="154"/>
    </location>
</feature>
<reference evidence="3 4" key="1">
    <citation type="submission" date="2024-08" db="EMBL/GenBank/DDBJ databases">
        <authorList>
            <person name="Will J Nash"/>
            <person name="Angela Man"/>
            <person name="Seanna McTaggart"/>
            <person name="Kendall Baker"/>
            <person name="Tom Barker"/>
            <person name="Leah Catchpole"/>
            <person name="Alex Durrant"/>
            <person name="Karim Gharbi"/>
            <person name="Naomi Irish"/>
            <person name="Gemy Kaithakottil"/>
            <person name="Debby Ku"/>
            <person name="Aaliyah Providence"/>
            <person name="Felix Shaw"/>
            <person name="David Swarbreck"/>
            <person name="Chris Watkins"/>
            <person name="Ann M. McCartney"/>
            <person name="Giulio Formenti"/>
            <person name="Alice Mouton"/>
            <person name="Noel Vella"/>
            <person name="Bjorn M von Reumont"/>
            <person name="Adriana Vella"/>
            <person name="Wilfried Haerty"/>
        </authorList>
    </citation>
    <scope>NUCLEOTIDE SEQUENCE [LARGE SCALE GENOMIC DNA]</scope>
</reference>
<keyword evidence="2" id="KW-0732">Signal</keyword>
<feature type="chain" id="PRO_5046063201" evidence="2">
    <location>
        <begin position="23"/>
        <end position="273"/>
    </location>
</feature>
<sequence>MSRKLAFVVILLSIVLFGDGKAIRSRNFPFNTINTTPRSEGQRINENFTSRGTRSGKVIDHYSCAGNCNEKNPTVSNGNKQLCPYENKELCLIFSLSKIAKVQVATLSKPLTDHASNIFHHASNDARSSKVNVETNMGMEDARFDFGKRNDGKHIQNPSEKQMKSPSVHCRAIRDVYIPEVKQNLPAYACKFGNNTFVLSSERFLEDRRSYLDIRIDEDTVKNIKYTPKISRSNEFNAIPALLILNVPNNDYRIEMRKGISNDGKANETEGYR</sequence>
<dbReference type="EMBL" id="CAXAJV020001293">
    <property type="protein sequence ID" value="CAL7943790.1"/>
    <property type="molecule type" value="Genomic_DNA"/>
</dbReference>
<evidence type="ECO:0000256" key="2">
    <source>
        <dbReference type="SAM" id="SignalP"/>
    </source>
</evidence>
<dbReference type="Proteomes" id="UP001642520">
    <property type="component" value="Unassembled WGS sequence"/>
</dbReference>